<dbReference type="HOGENOM" id="CLU_016047_1_0_9"/>
<dbReference type="CDD" id="cd06261">
    <property type="entry name" value="TM_PBP2"/>
    <property type="match status" value="1"/>
</dbReference>
<keyword evidence="10" id="KW-1185">Reference proteome</keyword>
<protein>
    <submittedName>
        <fullName evidence="9">Sugar ABC transporter permease protein</fullName>
    </submittedName>
</protein>
<dbReference type="RefSeq" id="WP_013279526.1">
    <property type="nucleotide sequence ID" value="NC_014387.1"/>
</dbReference>
<comment type="subcellular location">
    <subcellularLocation>
        <location evidence="1 7">Cell membrane</location>
        <topology evidence="1 7">Multi-pass membrane protein</topology>
    </subcellularLocation>
</comment>
<evidence type="ECO:0000256" key="2">
    <source>
        <dbReference type="ARBA" id="ARBA00022448"/>
    </source>
</evidence>
<evidence type="ECO:0000256" key="1">
    <source>
        <dbReference type="ARBA" id="ARBA00004651"/>
    </source>
</evidence>
<dbReference type="EMBL" id="CP001810">
    <property type="protein sequence ID" value="ADL32867.1"/>
    <property type="molecule type" value="Genomic_DNA"/>
</dbReference>
<dbReference type="InterPro" id="IPR035906">
    <property type="entry name" value="MetI-like_sf"/>
</dbReference>
<keyword evidence="5 7" id="KW-1133">Transmembrane helix</keyword>
<reference evidence="9 10" key="1">
    <citation type="journal article" date="2010" name="PLoS ONE">
        <title>The glycobiome of the rumen bacterium Butyrivibrio proteoclasticus B316(T) highlights adaptation to a polysaccharide-rich environment.</title>
        <authorList>
            <person name="Kelly W.J."/>
            <person name="Leahy S.C."/>
            <person name="Altermann E."/>
            <person name="Yeoman C.J."/>
            <person name="Dunne J.C."/>
            <person name="Kong Z."/>
            <person name="Pacheco D.M."/>
            <person name="Li D."/>
            <person name="Noel S.J."/>
            <person name="Moon C.D."/>
            <person name="Cookson A.L."/>
            <person name="Attwood G.T."/>
        </authorList>
    </citation>
    <scope>NUCLEOTIDE SEQUENCE [LARGE SCALE GENOMIC DNA]</scope>
    <source>
        <strain evidence="10">ATCC 51982 / DSM 14932 / B316</strain>
    </source>
</reference>
<name>E0RUH7_BUTPB</name>
<feature type="transmembrane region" description="Helical" evidence="7">
    <location>
        <begin position="113"/>
        <end position="132"/>
    </location>
</feature>
<sequence>MIVRKDLSPDLSLKNPLAKRKLEKEIMKKEVESKSKIKVSAGDRTLEIICYIVFSIAAFLCLYPFYYIIINTISANDLSAKGDILFWPKGIHFHNYMSAFRIDGLFQALKISLLRTTLGTAFTVFASAYLGFMFTQEKMWLRKVWYRLIVATMYFNAGIIPWYLVMKTMHLTNNFWGYILPAIVSPFNLILTKTFVESVPKELQEAAEMDGAGVLTVFFKVIIPVIKPIMATVAIFSAVSQWNAFQDTLLLMTDTKLYPLQFVLYQYLNQASSLASLAQSNTSTSSLAAAAATTQTTTSVRMTITVLVVLPIMLVYPIFQKYFVKGIMIGAVKG</sequence>
<keyword evidence="6 7" id="KW-0472">Membrane</keyword>
<dbReference type="eggNOG" id="COG0395">
    <property type="taxonomic scope" value="Bacteria"/>
</dbReference>
<feature type="domain" description="ABC transmembrane type-1" evidence="8">
    <location>
        <begin position="109"/>
        <end position="319"/>
    </location>
</feature>
<evidence type="ECO:0000256" key="3">
    <source>
        <dbReference type="ARBA" id="ARBA00022475"/>
    </source>
</evidence>
<dbReference type="Gene3D" id="1.10.3720.10">
    <property type="entry name" value="MetI-like"/>
    <property type="match status" value="1"/>
</dbReference>
<dbReference type="Proteomes" id="UP000001299">
    <property type="component" value="Chromosome 1"/>
</dbReference>
<evidence type="ECO:0000256" key="5">
    <source>
        <dbReference type="ARBA" id="ARBA00022989"/>
    </source>
</evidence>
<dbReference type="PANTHER" id="PTHR43744">
    <property type="entry name" value="ABC TRANSPORTER PERMEASE PROTEIN MG189-RELATED-RELATED"/>
    <property type="match status" value="1"/>
</dbReference>
<dbReference type="KEGG" id="bpb:bpr_I0116"/>
<dbReference type="Pfam" id="PF00528">
    <property type="entry name" value="BPD_transp_1"/>
    <property type="match status" value="1"/>
</dbReference>
<dbReference type="AlphaFoldDB" id="E0RUH7"/>
<evidence type="ECO:0000259" key="8">
    <source>
        <dbReference type="PROSITE" id="PS50928"/>
    </source>
</evidence>
<evidence type="ECO:0000256" key="6">
    <source>
        <dbReference type="ARBA" id="ARBA00023136"/>
    </source>
</evidence>
<keyword evidence="4 7" id="KW-0812">Transmembrane</keyword>
<proteinExistence type="inferred from homology"/>
<dbReference type="InterPro" id="IPR000515">
    <property type="entry name" value="MetI-like"/>
</dbReference>
<accession>E0RUH7</accession>
<feature type="transmembrane region" description="Helical" evidence="7">
    <location>
        <begin position="175"/>
        <end position="196"/>
    </location>
</feature>
<dbReference type="PANTHER" id="PTHR43744:SF9">
    <property type="entry name" value="POLYGALACTURONAN_RHAMNOGALACTURONAN TRANSPORT SYSTEM PERMEASE PROTEIN YTCP"/>
    <property type="match status" value="1"/>
</dbReference>
<keyword evidence="3" id="KW-1003">Cell membrane</keyword>
<evidence type="ECO:0000313" key="9">
    <source>
        <dbReference type="EMBL" id="ADL32867.1"/>
    </source>
</evidence>
<feature type="transmembrane region" description="Helical" evidence="7">
    <location>
        <begin position="217"/>
        <end position="239"/>
    </location>
</feature>
<evidence type="ECO:0000256" key="4">
    <source>
        <dbReference type="ARBA" id="ARBA00022692"/>
    </source>
</evidence>
<feature type="transmembrane region" description="Helical" evidence="7">
    <location>
        <begin position="300"/>
        <end position="319"/>
    </location>
</feature>
<organism evidence="9 10">
    <name type="scientific">Butyrivibrio proteoclasticus (strain ATCC 51982 / DSM 14932 / B316)</name>
    <name type="common">Clostridium proteoclasticum</name>
    <dbReference type="NCBI Taxonomy" id="515622"/>
    <lineage>
        <taxon>Bacteria</taxon>
        <taxon>Bacillati</taxon>
        <taxon>Bacillota</taxon>
        <taxon>Clostridia</taxon>
        <taxon>Lachnospirales</taxon>
        <taxon>Lachnospiraceae</taxon>
        <taxon>Butyrivibrio</taxon>
    </lineage>
</organism>
<feature type="transmembrane region" description="Helical" evidence="7">
    <location>
        <begin position="144"/>
        <end position="163"/>
    </location>
</feature>
<gene>
    <name evidence="9" type="ordered locus">bpr_I0116</name>
</gene>
<feature type="transmembrane region" description="Helical" evidence="7">
    <location>
        <begin position="48"/>
        <end position="69"/>
    </location>
</feature>
<dbReference type="STRING" id="515622.bpr_I0116"/>
<dbReference type="GO" id="GO:0005886">
    <property type="term" value="C:plasma membrane"/>
    <property type="evidence" value="ECO:0007669"/>
    <property type="project" value="UniProtKB-SubCell"/>
</dbReference>
<evidence type="ECO:0000313" key="10">
    <source>
        <dbReference type="Proteomes" id="UP000001299"/>
    </source>
</evidence>
<dbReference type="GO" id="GO:0055085">
    <property type="term" value="P:transmembrane transport"/>
    <property type="evidence" value="ECO:0007669"/>
    <property type="project" value="InterPro"/>
</dbReference>
<comment type="similarity">
    <text evidence="7">Belongs to the binding-protein-dependent transport system permease family.</text>
</comment>
<dbReference type="PROSITE" id="PS50928">
    <property type="entry name" value="ABC_TM1"/>
    <property type="match status" value="1"/>
</dbReference>
<dbReference type="SUPFAM" id="SSF161098">
    <property type="entry name" value="MetI-like"/>
    <property type="match status" value="1"/>
</dbReference>
<keyword evidence="2 7" id="KW-0813">Transport</keyword>
<evidence type="ECO:0000256" key="7">
    <source>
        <dbReference type="RuleBase" id="RU363032"/>
    </source>
</evidence>